<keyword evidence="8" id="KW-0902">Two-component regulatory system</keyword>
<evidence type="ECO:0000313" key="12">
    <source>
        <dbReference type="EMBL" id="MCW7753986.1"/>
    </source>
</evidence>
<dbReference type="InterPro" id="IPR036890">
    <property type="entry name" value="HATPase_C_sf"/>
</dbReference>
<keyword evidence="4" id="KW-0808">Transferase</keyword>
<dbReference type="CDD" id="cd00082">
    <property type="entry name" value="HisKA"/>
    <property type="match status" value="1"/>
</dbReference>
<dbReference type="SUPFAM" id="SSF55874">
    <property type="entry name" value="ATPase domain of HSP90 chaperone/DNA topoisomerase II/histidine kinase"/>
    <property type="match status" value="1"/>
</dbReference>
<dbReference type="Proteomes" id="UP001209681">
    <property type="component" value="Unassembled WGS sequence"/>
</dbReference>
<dbReference type="InterPro" id="IPR005467">
    <property type="entry name" value="His_kinase_dom"/>
</dbReference>
<evidence type="ECO:0000256" key="2">
    <source>
        <dbReference type="ARBA" id="ARBA00012438"/>
    </source>
</evidence>
<dbReference type="Pfam" id="PF00512">
    <property type="entry name" value="HisKA"/>
    <property type="match status" value="1"/>
</dbReference>
<evidence type="ECO:0000256" key="8">
    <source>
        <dbReference type="ARBA" id="ARBA00023012"/>
    </source>
</evidence>
<dbReference type="PRINTS" id="PR00344">
    <property type="entry name" value="BCTRLSENSOR"/>
</dbReference>
<evidence type="ECO:0000256" key="7">
    <source>
        <dbReference type="ARBA" id="ARBA00022840"/>
    </source>
</evidence>
<feature type="transmembrane region" description="Helical" evidence="10">
    <location>
        <begin position="21"/>
        <end position="44"/>
    </location>
</feature>
<keyword evidence="3" id="KW-0597">Phosphoprotein</keyword>
<name>A0ABT3N944_9BACT</name>
<dbReference type="InterPro" id="IPR003661">
    <property type="entry name" value="HisK_dim/P_dom"/>
</dbReference>
<feature type="coiled-coil region" evidence="9">
    <location>
        <begin position="248"/>
        <end position="282"/>
    </location>
</feature>
<dbReference type="EMBL" id="JAPFPW010000008">
    <property type="protein sequence ID" value="MCW7753986.1"/>
    <property type="molecule type" value="Genomic_DNA"/>
</dbReference>
<feature type="domain" description="Histidine kinase" evidence="11">
    <location>
        <begin position="284"/>
        <end position="497"/>
    </location>
</feature>
<dbReference type="InterPro" id="IPR004358">
    <property type="entry name" value="Sig_transdc_His_kin-like_C"/>
</dbReference>
<keyword evidence="5" id="KW-0547">Nucleotide-binding</keyword>
<comment type="catalytic activity">
    <reaction evidence="1">
        <text>ATP + protein L-histidine = ADP + protein N-phospho-L-histidine.</text>
        <dbReference type="EC" id="2.7.13.3"/>
    </reaction>
</comment>
<keyword evidence="6" id="KW-0418">Kinase</keyword>
<keyword evidence="7 12" id="KW-0067">ATP-binding</keyword>
<sequence>MSSSDEEIRNDHYGFLSLRSRLYLALWGIFFLVTTGSGIMVWYIQKLQVLVNDDIPRSITAFQSAEALETALINQKGFVTYYLQDRDPEWLHRLGEYRQIFREKLTEAEKHASTLPQKELIREIRVNYERYILAKDEVIAHYVHGRVAEGQARHPEIRVLFFRIMQHCEDFKALHSRSMTALQEDVGRETSQVRHVTLFILMVTTALIFTLGMRISRQILVPLRRLAREAGAASCKAGNEVAVLSRGVEGLIRNAGEVSRELERSRENLEQAERMVMVARLAAGMAHSIRNPLTSVKMRLFSLSRSLNLDADQKDDFAVISGEIDHIDTIVQNFLEFSRPPKLKIQSVSPSDVVDRTLDLLRHRLESYGVTVRLKREKPLPPISGDPEQLKEVLVNLMENSCQAMAGTPGHIEILEIMEKDGAGCPVACLCLHDSGPGIPADMVARIFEPFVTTKEEGTGLGLSIASRIVANHGGTLAVVSQPGRGACFTMRIPLISQGQEGEGDGPHPHH</sequence>
<evidence type="ECO:0000259" key="11">
    <source>
        <dbReference type="PROSITE" id="PS50109"/>
    </source>
</evidence>
<dbReference type="SMART" id="SM00388">
    <property type="entry name" value="HisKA"/>
    <property type="match status" value="1"/>
</dbReference>
<evidence type="ECO:0000256" key="5">
    <source>
        <dbReference type="ARBA" id="ARBA00022741"/>
    </source>
</evidence>
<evidence type="ECO:0000256" key="4">
    <source>
        <dbReference type="ARBA" id="ARBA00022679"/>
    </source>
</evidence>
<dbReference type="SUPFAM" id="SSF47384">
    <property type="entry name" value="Homodimeric domain of signal transducing histidine kinase"/>
    <property type="match status" value="1"/>
</dbReference>
<evidence type="ECO:0000256" key="10">
    <source>
        <dbReference type="SAM" id="Phobius"/>
    </source>
</evidence>
<comment type="caution">
    <text evidence="12">The sequence shown here is derived from an EMBL/GenBank/DDBJ whole genome shotgun (WGS) entry which is preliminary data.</text>
</comment>
<feature type="transmembrane region" description="Helical" evidence="10">
    <location>
        <begin position="196"/>
        <end position="215"/>
    </location>
</feature>
<dbReference type="PROSITE" id="PS50109">
    <property type="entry name" value="HIS_KIN"/>
    <property type="match status" value="1"/>
</dbReference>
<gene>
    <name evidence="12" type="ORF">OOT00_08305</name>
</gene>
<dbReference type="Gene3D" id="3.30.565.10">
    <property type="entry name" value="Histidine kinase-like ATPase, C-terminal domain"/>
    <property type="match status" value="1"/>
</dbReference>
<evidence type="ECO:0000256" key="6">
    <source>
        <dbReference type="ARBA" id="ARBA00022777"/>
    </source>
</evidence>
<protein>
    <recommendedName>
        <fullName evidence="2">histidine kinase</fullName>
        <ecNumber evidence="2">2.7.13.3</ecNumber>
    </recommendedName>
</protein>
<dbReference type="Pfam" id="PF02518">
    <property type="entry name" value="HATPase_c"/>
    <property type="match status" value="1"/>
</dbReference>
<dbReference type="Gene3D" id="1.10.287.130">
    <property type="match status" value="1"/>
</dbReference>
<organism evidence="12 13">
    <name type="scientific">Desulfobotulus pelophilus</name>
    <dbReference type="NCBI Taxonomy" id="2823377"/>
    <lineage>
        <taxon>Bacteria</taxon>
        <taxon>Pseudomonadati</taxon>
        <taxon>Thermodesulfobacteriota</taxon>
        <taxon>Desulfobacteria</taxon>
        <taxon>Desulfobacterales</taxon>
        <taxon>Desulfobacteraceae</taxon>
        <taxon>Desulfobotulus</taxon>
    </lineage>
</organism>
<keyword evidence="13" id="KW-1185">Reference proteome</keyword>
<accession>A0ABT3N944</accession>
<keyword evidence="10" id="KW-0812">Transmembrane</keyword>
<reference evidence="12 13" key="1">
    <citation type="submission" date="2022-11" db="EMBL/GenBank/DDBJ databases">
        <title>Desulfobotulus tamanensis H1 sp. nov. - anaerobic, alkaliphilic, sulphate reducing bacterium isolated from terrestrial mud volcano.</title>
        <authorList>
            <person name="Frolova A."/>
            <person name="Merkel A.Y."/>
            <person name="Slobodkin A.I."/>
        </authorList>
    </citation>
    <scope>NUCLEOTIDE SEQUENCE [LARGE SCALE GENOMIC DNA]</scope>
    <source>
        <strain evidence="12 13">H1</strain>
    </source>
</reference>
<evidence type="ECO:0000256" key="9">
    <source>
        <dbReference type="SAM" id="Coils"/>
    </source>
</evidence>
<dbReference type="InterPro" id="IPR036097">
    <property type="entry name" value="HisK_dim/P_sf"/>
</dbReference>
<dbReference type="SMART" id="SM00387">
    <property type="entry name" value="HATPase_c"/>
    <property type="match status" value="1"/>
</dbReference>
<keyword evidence="10" id="KW-0472">Membrane</keyword>
<keyword evidence="9" id="KW-0175">Coiled coil</keyword>
<evidence type="ECO:0000256" key="3">
    <source>
        <dbReference type="ARBA" id="ARBA00022553"/>
    </source>
</evidence>
<proteinExistence type="predicted"/>
<dbReference type="PANTHER" id="PTHR43065:SF10">
    <property type="entry name" value="PEROXIDE STRESS-ACTIVATED HISTIDINE KINASE MAK3"/>
    <property type="match status" value="1"/>
</dbReference>
<dbReference type="GO" id="GO:0005524">
    <property type="term" value="F:ATP binding"/>
    <property type="evidence" value="ECO:0007669"/>
    <property type="project" value="UniProtKB-KW"/>
</dbReference>
<dbReference type="EC" id="2.7.13.3" evidence="2"/>
<dbReference type="InterPro" id="IPR003594">
    <property type="entry name" value="HATPase_dom"/>
</dbReference>
<dbReference type="PANTHER" id="PTHR43065">
    <property type="entry name" value="SENSOR HISTIDINE KINASE"/>
    <property type="match status" value="1"/>
</dbReference>
<evidence type="ECO:0000256" key="1">
    <source>
        <dbReference type="ARBA" id="ARBA00000085"/>
    </source>
</evidence>
<keyword evidence="10" id="KW-1133">Transmembrane helix</keyword>
<evidence type="ECO:0000313" key="13">
    <source>
        <dbReference type="Proteomes" id="UP001209681"/>
    </source>
</evidence>
<dbReference type="RefSeq" id="WP_265424855.1">
    <property type="nucleotide sequence ID" value="NZ_JAPFPW010000008.1"/>
</dbReference>